<evidence type="ECO:0000313" key="1">
    <source>
        <dbReference type="EMBL" id="MPM38187.1"/>
    </source>
</evidence>
<dbReference type="AlphaFoldDB" id="A0A644ZBX8"/>
<comment type="caution">
    <text evidence="1">The sequence shown here is derived from an EMBL/GenBank/DDBJ whole genome shotgun (WGS) entry which is preliminary data.</text>
</comment>
<gene>
    <name evidence="1" type="ORF">SDC9_84814</name>
</gene>
<reference evidence="1" key="1">
    <citation type="submission" date="2019-08" db="EMBL/GenBank/DDBJ databases">
        <authorList>
            <person name="Kucharzyk K."/>
            <person name="Murdoch R.W."/>
            <person name="Higgins S."/>
            <person name="Loffler F."/>
        </authorList>
    </citation>
    <scope>NUCLEOTIDE SEQUENCE</scope>
</reference>
<sequence>MSIAHKKNTLVEQDQSLHKNTFQQGDEVILDGESEKKYCDALCFKERCKGWAILAVAICAIKKTFFSEKKAIVQ</sequence>
<dbReference type="EMBL" id="VSSQ01008201">
    <property type="protein sequence ID" value="MPM38187.1"/>
    <property type="molecule type" value="Genomic_DNA"/>
</dbReference>
<proteinExistence type="predicted"/>
<protein>
    <submittedName>
        <fullName evidence="1">Uncharacterized protein</fullName>
    </submittedName>
</protein>
<accession>A0A644ZBX8</accession>
<name>A0A644ZBX8_9ZZZZ</name>
<organism evidence="1">
    <name type="scientific">bioreactor metagenome</name>
    <dbReference type="NCBI Taxonomy" id="1076179"/>
    <lineage>
        <taxon>unclassified sequences</taxon>
        <taxon>metagenomes</taxon>
        <taxon>ecological metagenomes</taxon>
    </lineage>
</organism>